<evidence type="ECO:0000313" key="1">
    <source>
        <dbReference type="EMBL" id="CAH2101858.1"/>
    </source>
</evidence>
<dbReference type="PANTHER" id="PTHR47331">
    <property type="entry name" value="PHD-TYPE DOMAIN-CONTAINING PROTEIN"/>
    <property type="match status" value="1"/>
</dbReference>
<dbReference type="Proteomes" id="UP001153954">
    <property type="component" value="Unassembled WGS sequence"/>
</dbReference>
<gene>
    <name evidence="1" type="ORF">EEDITHA_LOCUS16570</name>
</gene>
<dbReference type="Pfam" id="PF05380">
    <property type="entry name" value="Peptidase_A17"/>
    <property type="match status" value="1"/>
</dbReference>
<evidence type="ECO:0000313" key="2">
    <source>
        <dbReference type="Proteomes" id="UP001153954"/>
    </source>
</evidence>
<protein>
    <submittedName>
        <fullName evidence="1">Uncharacterized protein</fullName>
    </submittedName>
</protein>
<dbReference type="InterPro" id="IPR008042">
    <property type="entry name" value="Retrotrans_Pao"/>
</dbReference>
<reference evidence="1" key="1">
    <citation type="submission" date="2022-03" db="EMBL/GenBank/DDBJ databases">
        <authorList>
            <person name="Tunstrom K."/>
        </authorList>
    </citation>
    <scope>NUCLEOTIDE SEQUENCE</scope>
</reference>
<organism evidence="1 2">
    <name type="scientific">Euphydryas editha</name>
    <name type="common">Edith's checkerspot</name>
    <dbReference type="NCBI Taxonomy" id="104508"/>
    <lineage>
        <taxon>Eukaryota</taxon>
        <taxon>Metazoa</taxon>
        <taxon>Ecdysozoa</taxon>
        <taxon>Arthropoda</taxon>
        <taxon>Hexapoda</taxon>
        <taxon>Insecta</taxon>
        <taxon>Pterygota</taxon>
        <taxon>Neoptera</taxon>
        <taxon>Endopterygota</taxon>
        <taxon>Lepidoptera</taxon>
        <taxon>Glossata</taxon>
        <taxon>Ditrysia</taxon>
        <taxon>Papilionoidea</taxon>
        <taxon>Nymphalidae</taxon>
        <taxon>Nymphalinae</taxon>
        <taxon>Euphydryas</taxon>
    </lineage>
</organism>
<dbReference type="Pfam" id="PF03564">
    <property type="entry name" value="DUF1759"/>
    <property type="match status" value="1"/>
</dbReference>
<accession>A0AAU9URP9</accession>
<dbReference type="AlphaFoldDB" id="A0AAU9URP9"/>
<proteinExistence type="predicted"/>
<name>A0AAU9URP9_EUPED</name>
<dbReference type="EMBL" id="CAKOGL010000024">
    <property type="protein sequence ID" value="CAH2101858.1"/>
    <property type="molecule type" value="Genomic_DNA"/>
</dbReference>
<sequence>MSEERELMKKRGSFKGRLTTFINYLDALNIKTLNESDATEIQLRLGKIESLYEQYDEVQTRLECITEDVHAQFSERSEFESKYYKYLAQAQSLLTKFNKDNNSISSNKSTRASNNKLVKLPTIRLPKFSGSYETWLEFHDTFTSLIHSNDDIDEINKFHYLRASLEGAAAVVPKLKSMVAQSPINSDTDFGTKICPKCKDASERAYGACVYVRSLNGKDCGMVRLLSAKSRVAPVKPTTIPRLELCGALVGARLYDKPFVRNRVADILEKTDTCIWRHVPTSMNPADLISRGVNISTLHKLDLWWSGPEFLMEDSSRWPSQVKHSGLLPETRPDLSLGAVVDNGTLRDGLVQFERFSNYLRLVRSVAYVVRLIRSCKKQSPDTKFLSEDELQDALNLIILKCQNESFPEYNLLIKEQSLPKGDNFCNWKNPLKDRCVLKQGALNTRLCE</sequence>
<dbReference type="InterPro" id="IPR005312">
    <property type="entry name" value="DUF1759"/>
</dbReference>
<comment type="caution">
    <text evidence="1">The sequence shown here is derived from an EMBL/GenBank/DDBJ whole genome shotgun (WGS) entry which is preliminary data.</text>
</comment>
<keyword evidence="2" id="KW-1185">Reference proteome</keyword>